<dbReference type="InterPro" id="IPR032675">
    <property type="entry name" value="LRR_dom_sf"/>
</dbReference>
<dbReference type="EMBL" id="KQ964881">
    <property type="protein sequence ID" value="KXN65431.1"/>
    <property type="molecule type" value="Genomic_DNA"/>
</dbReference>
<evidence type="ECO:0000313" key="1">
    <source>
        <dbReference type="EMBL" id="KXN65431.1"/>
    </source>
</evidence>
<reference evidence="1 2" key="1">
    <citation type="journal article" date="2015" name="Genome Biol. Evol.">
        <title>Phylogenomic analyses indicate that early fungi evolved digesting cell walls of algal ancestors of land plants.</title>
        <authorList>
            <person name="Chang Y."/>
            <person name="Wang S."/>
            <person name="Sekimoto S."/>
            <person name="Aerts A.L."/>
            <person name="Choi C."/>
            <person name="Clum A."/>
            <person name="LaButti K.M."/>
            <person name="Lindquist E.A."/>
            <person name="Yee Ngan C."/>
            <person name="Ohm R.A."/>
            <person name="Salamov A.A."/>
            <person name="Grigoriev I.V."/>
            <person name="Spatafora J.W."/>
            <person name="Berbee M.L."/>
        </authorList>
    </citation>
    <scope>NUCLEOTIDE SEQUENCE [LARGE SCALE GENOMIC DNA]</scope>
    <source>
        <strain evidence="1 2">NRRL 28638</strain>
    </source>
</reference>
<proteinExistence type="predicted"/>
<dbReference type="SUPFAM" id="SSF52047">
    <property type="entry name" value="RNI-like"/>
    <property type="match status" value="1"/>
</dbReference>
<dbReference type="Proteomes" id="UP000070444">
    <property type="component" value="Unassembled WGS sequence"/>
</dbReference>
<sequence>MIQISAADNNTNNWEYLPDTDIFYQYFKQNDLIELSKVCKNYRAFLKPQVLKKLHIDNRVHSYLDICTYDKKRAYENIIDSLKINYADNFNLVREVIIKYGFTSEFACDFFALFPKISSIKINSSGSHSLKNLINTLHNSKYLKHVSINSNFRRFSPLLDDVYHSFFYQLKSIHISVPPLLVETQLPFDIINSSYTNLKRLTVVNSRILSKLSNGIPYLLYVEFSHEYQFNLAELKSFISNNYQLNQISISDRHLDEKIINSILTLKNLYKLEIAFSRPEMISFNICIENYSIKHFIYTGYGLINYNSVIFDILKMCKNLKVYQVSNVECYEDVMRNEFPVIDTLLLSRLFYSNISKLVPKSSKFNQIKFVGGCRFGTIYDQLLKYPDVKWVPKQGYTRETDEFTFMNKLF</sequence>
<protein>
    <recommendedName>
        <fullName evidence="3">F-box domain-containing protein</fullName>
    </recommendedName>
</protein>
<evidence type="ECO:0000313" key="2">
    <source>
        <dbReference type="Proteomes" id="UP000070444"/>
    </source>
</evidence>
<dbReference type="AlphaFoldDB" id="A0A137NRR3"/>
<name>A0A137NRR3_CONC2</name>
<gene>
    <name evidence="1" type="ORF">CONCODRAFT_20733</name>
</gene>
<accession>A0A137NRR3</accession>
<dbReference type="Gene3D" id="3.80.10.10">
    <property type="entry name" value="Ribonuclease Inhibitor"/>
    <property type="match status" value="1"/>
</dbReference>
<keyword evidence="2" id="KW-1185">Reference proteome</keyword>
<organism evidence="1 2">
    <name type="scientific">Conidiobolus coronatus (strain ATCC 28846 / CBS 209.66 / NRRL 28638)</name>
    <name type="common">Delacroixia coronata</name>
    <dbReference type="NCBI Taxonomy" id="796925"/>
    <lineage>
        <taxon>Eukaryota</taxon>
        <taxon>Fungi</taxon>
        <taxon>Fungi incertae sedis</taxon>
        <taxon>Zoopagomycota</taxon>
        <taxon>Entomophthoromycotina</taxon>
        <taxon>Entomophthoromycetes</taxon>
        <taxon>Entomophthorales</taxon>
        <taxon>Ancylistaceae</taxon>
        <taxon>Conidiobolus</taxon>
    </lineage>
</organism>
<evidence type="ECO:0008006" key="3">
    <source>
        <dbReference type="Google" id="ProtNLM"/>
    </source>
</evidence>